<dbReference type="InterPro" id="IPR006016">
    <property type="entry name" value="UspA"/>
</dbReference>
<dbReference type="PANTHER" id="PTHR46553">
    <property type="entry name" value="ADENINE NUCLEOTIDE ALPHA HYDROLASES-LIKE SUPERFAMILY PROTEIN"/>
    <property type="match status" value="1"/>
</dbReference>
<feature type="domain" description="UspA" evidence="2">
    <location>
        <begin position="8"/>
        <end position="140"/>
    </location>
</feature>
<reference evidence="3 4" key="1">
    <citation type="submission" date="2020-02" db="EMBL/GenBank/DDBJ databases">
        <title>Genome sequence of strain AETb3-4.</title>
        <authorList>
            <person name="Gao J."/>
            <person name="Zhang X."/>
        </authorList>
    </citation>
    <scope>NUCLEOTIDE SEQUENCE [LARGE SCALE GENOMIC DNA]</scope>
    <source>
        <strain evidence="3 4">AETb3-4</strain>
    </source>
</reference>
<keyword evidence="4" id="KW-1185">Reference proteome</keyword>
<dbReference type="InterPro" id="IPR006015">
    <property type="entry name" value="Universal_stress_UspA"/>
</dbReference>
<dbReference type="PRINTS" id="PR01438">
    <property type="entry name" value="UNVRSLSTRESS"/>
</dbReference>
<dbReference type="Proteomes" id="UP000543556">
    <property type="component" value="Unassembled WGS sequence"/>
</dbReference>
<dbReference type="CDD" id="cd00293">
    <property type="entry name" value="USP-like"/>
    <property type="match status" value="1"/>
</dbReference>
<comment type="caution">
    <text evidence="3">The sequence shown here is derived from an EMBL/GenBank/DDBJ whole genome shotgun (WGS) entry which is preliminary data.</text>
</comment>
<sequence length="159" mass="16176">MNAMQSWGRIVVGIDGSAVSVAALVAAARIARATGARVDAVACWSVPAALALPYALGTVDFEGGARKVLENAVVAAFGGDTPDHVTARLVQGLPRQVLLEASDGADMLVLGRRGHGGFPGLVVGSVSQACIAHARCPVLVMNPEDFPEGAARNGLPDPL</sequence>
<evidence type="ECO:0000259" key="2">
    <source>
        <dbReference type="Pfam" id="PF00582"/>
    </source>
</evidence>
<organism evidence="3 4">
    <name type="scientific">Arthrobacter wenxiniae</name>
    <dbReference type="NCBI Taxonomy" id="2713570"/>
    <lineage>
        <taxon>Bacteria</taxon>
        <taxon>Bacillati</taxon>
        <taxon>Actinomycetota</taxon>
        <taxon>Actinomycetes</taxon>
        <taxon>Micrococcales</taxon>
        <taxon>Micrococcaceae</taxon>
        <taxon>Arthrobacter</taxon>
    </lineage>
</organism>
<dbReference type="AlphaFoldDB" id="A0A7Y7LXC0"/>
<evidence type="ECO:0000313" key="3">
    <source>
        <dbReference type="EMBL" id="NVM94195.1"/>
    </source>
</evidence>
<dbReference type="Gene3D" id="3.40.50.620">
    <property type="entry name" value="HUPs"/>
    <property type="match status" value="1"/>
</dbReference>
<gene>
    <name evidence="3" type="ORF">G6034_04580</name>
</gene>
<evidence type="ECO:0000313" key="4">
    <source>
        <dbReference type="Proteomes" id="UP000543556"/>
    </source>
</evidence>
<dbReference type="Pfam" id="PF00582">
    <property type="entry name" value="Usp"/>
    <property type="match status" value="1"/>
</dbReference>
<comment type="similarity">
    <text evidence="1">Belongs to the universal stress protein A family.</text>
</comment>
<proteinExistence type="inferred from homology"/>
<dbReference type="EMBL" id="JAAMFM010000004">
    <property type="protein sequence ID" value="NVM94195.1"/>
    <property type="molecule type" value="Genomic_DNA"/>
</dbReference>
<accession>A0A7Y7LXC0</accession>
<dbReference type="SUPFAM" id="SSF52402">
    <property type="entry name" value="Adenine nucleotide alpha hydrolases-like"/>
    <property type="match status" value="1"/>
</dbReference>
<evidence type="ECO:0000256" key="1">
    <source>
        <dbReference type="ARBA" id="ARBA00008791"/>
    </source>
</evidence>
<dbReference type="PANTHER" id="PTHR46553:SF3">
    <property type="entry name" value="ADENINE NUCLEOTIDE ALPHA HYDROLASES-LIKE SUPERFAMILY PROTEIN"/>
    <property type="match status" value="1"/>
</dbReference>
<name>A0A7Y7LXC0_9MICC</name>
<dbReference type="InterPro" id="IPR014729">
    <property type="entry name" value="Rossmann-like_a/b/a_fold"/>
</dbReference>
<protein>
    <submittedName>
        <fullName evidence="3">Universal stress protein</fullName>
    </submittedName>
</protein>